<keyword evidence="1" id="KW-0548">Nucleotidyltransferase</keyword>
<keyword evidence="1" id="KW-0695">RNA-directed DNA polymerase</keyword>
<gene>
    <name evidence="1" type="primary">pol</name>
    <name evidence="1" type="ORF">EVAR_20261_1</name>
</gene>
<dbReference type="GO" id="GO:0003964">
    <property type="term" value="F:RNA-directed DNA polymerase activity"/>
    <property type="evidence" value="ECO:0007669"/>
    <property type="project" value="UniProtKB-KW"/>
</dbReference>
<dbReference type="EMBL" id="BGZK01000498">
    <property type="protein sequence ID" value="GBP47256.1"/>
    <property type="molecule type" value="Genomic_DNA"/>
</dbReference>
<sequence length="290" mass="32826">MRLDFGTIGANYLKKHESTFEKDNALVSPVKTVNSVIDCITPHLAFVFNKCLDDGLFSNPINESKVVPIFKCSSKSNLTNFKPTPALPTLSKIFEKLILNELLLHFYSNNLMSKKQLVFTWGRSKIDAGVELDEKIFEAWEESQNATGVCCHLSKAFNCVNHGTLIRKLHHYGVTNLALDLLASYLTNRVQKVDVNNMRSSGFVRMGVLERSDPLDYDDVNIVISKFEKLLTLNRLRLKRKKTKCVEFSLPNVKNGFGSILIQNDILFVDTIVFLGLTLDNKLQWGSSYL</sequence>
<keyword evidence="2" id="KW-1185">Reference proteome</keyword>
<dbReference type="AlphaFoldDB" id="A0A4C1W7B9"/>
<dbReference type="OrthoDB" id="414730at2759"/>
<keyword evidence="1" id="KW-0808">Transferase</keyword>
<dbReference type="STRING" id="151549.A0A4C1W7B9"/>
<organism evidence="1 2">
    <name type="scientific">Eumeta variegata</name>
    <name type="common">Bagworm moth</name>
    <name type="synonym">Eumeta japonica</name>
    <dbReference type="NCBI Taxonomy" id="151549"/>
    <lineage>
        <taxon>Eukaryota</taxon>
        <taxon>Metazoa</taxon>
        <taxon>Ecdysozoa</taxon>
        <taxon>Arthropoda</taxon>
        <taxon>Hexapoda</taxon>
        <taxon>Insecta</taxon>
        <taxon>Pterygota</taxon>
        <taxon>Neoptera</taxon>
        <taxon>Endopterygota</taxon>
        <taxon>Lepidoptera</taxon>
        <taxon>Glossata</taxon>
        <taxon>Ditrysia</taxon>
        <taxon>Tineoidea</taxon>
        <taxon>Psychidae</taxon>
        <taxon>Oiketicinae</taxon>
        <taxon>Eumeta</taxon>
    </lineage>
</organism>
<name>A0A4C1W7B9_EUMVA</name>
<reference evidence="1 2" key="1">
    <citation type="journal article" date="2019" name="Commun. Biol.">
        <title>The bagworm genome reveals a unique fibroin gene that provides high tensile strength.</title>
        <authorList>
            <person name="Kono N."/>
            <person name="Nakamura H."/>
            <person name="Ohtoshi R."/>
            <person name="Tomita M."/>
            <person name="Numata K."/>
            <person name="Arakawa K."/>
        </authorList>
    </citation>
    <scope>NUCLEOTIDE SEQUENCE [LARGE SCALE GENOMIC DNA]</scope>
</reference>
<evidence type="ECO:0000313" key="2">
    <source>
        <dbReference type="Proteomes" id="UP000299102"/>
    </source>
</evidence>
<proteinExistence type="predicted"/>
<dbReference type="Proteomes" id="UP000299102">
    <property type="component" value="Unassembled WGS sequence"/>
</dbReference>
<dbReference type="PANTHER" id="PTHR19446">
    <property type="entry name" value="REVERSE TRANSCRIPTASES"/>
    <property type="match status" value="1"/>
</dbReference>
<accession>A0A4C1W7B9</accession>
<protein>
    <submittedName>
        <fullName evidence="1">RNA-directed DNA polymerase from mobile element jockey</fullName>
    </submittedName>
</protein>
<comment type="caution">
    <text evidence="1">The sequence shown here is derived from an EMBL/GenBank/DDBJ whole genome shotgun (WGS) entry which is preliminary data.</text>
</comment>
<evidence type="ECO:0000313" key="1">
    <source>
        <dbReference type="EMBL" id="GBP47256.1"/>
    </source>
</evidence>